<evidence type="ECO:0000313" key="11">
    <source>
        <dbReference type="Proteomes" id="UP000283509"/>
    </source>
</evidence>
<sequence length="281" mass="33051">MRLREVLTVARSSSPEEDDPSRIAHDEIYEGSKNPLRLTQKINAPFSCAMDLQNFPFDTQHCKLLIRITSAREEFLRWSDLTVQYLGEVRVLMEETANRIRVGDMTIQRREEDEYSVAVVGMIFYRRYWYYLTSAYLPTIMLMLISYASLFCKRDNRDLRVMMAITTLLVLYALYQQISDGLPRTSYTKAVDVWCFFAITFIFSQVISTWPCAIDVEMSWPRRVRASPRVKEIDLANKPRRRFPALVVARIVYALLLVFFCLIYWAVVLVDKNRGEMEHEF</sequence>
<dbReference type="GO" id="GO:0004888">
    <property type="term" value="F:transmembrane signaling receptor activity"/>
    <property type="evidence" value="ECO:0007669"/>
    <property type="project" value="InterPro"/>
</dbReference>
<dbReference type="PANTHER" id="PTHR18945">
    <property type="entry name" value="NEUROTRANSMITTER GATED ION CHANNEL"/>
    <property type="match status" value="1"/>
</dbReference>
<evidence type="ECO:0000313" key="10">
    <source>
        <dbReference type="EMBL" id="ROT77245.1"/>
    </source>
</evidence>
<protein>
    <submittedName>
        <fullName evidence="10">Glutamate gated chloride channel alpha 3A subunit variant</fullName>
    </submittedName>
</protein>
<dbReference type="InterPro" id="IPR036734">
    <property type="entry name" value="Neur_chan_lig-bd_sf"/>
</dbReference>
<keyword evidence="7" id="KW-0407">Ion channel</keyword>
<dbReference type="STRING" id="6689.A0A3R7QT76"/>
<dbReference type="InterPro" id="IPR036719">
    <property type="entry name" value="Neuro-gated_channel_TM_sf"/>
</dbReference>
<evidence type="ECO:0000259" key="9">
    <source>
        <dbReference type="Pfam" id="PF02932"/>
    </source>
</evidence>
<dbReference type="InterPro" id="IPR006028">
    <property type="entry name" value="GABAA/Glycine_rcpt"/>
</dbReference>
<dbReference type="Gene3D" id="1.20.58.390">
    <property type="entry name" value="Neurotransmitter-gated ion-channel transmembrane domain"/>
    <property type="match status" value="1"/>
</dbReference>
<keyword evidence="6 8" id="KW-0472">Membrane</keyword>
<evidence type="ECO:0000256" key="7">
    <source>
        <dbReference type="ARBA" id="ARBA00023303"/>
    </source>
</evidence>
<dbReference type="Pfam" id="PF02932">
    <property type="entry name" value="Neur_chan_memb"/>
    <property type="match status" value="1"/>
</dbReference>
<dbReference type="GO" id="GO:0005254">
    <property type="term" value="F:chloride channel activity"/>
    <property type="evidence" value="ECO:0007669"/>
    <property type="project" value="UniProtKB-ARBA"/>
</dbReference>
<evidence type="ECO:0000256" key="5">
    <source>
        <dbReference type="ARBA" id="ARBA00023065"/>
    </source>
</evidence>
<feature type="transmembrane region" description="Helical" evidence="8">
    <location>
        <begin position="247"/>
        <end position="267"/>
    </location>
</feature>
<keyword evidence="11" id="KW-1185">Reference proteome</keyword>
<dbReference type="InterPro" id="IPR038050">
    <property type="entry name" value="Neuro_actylchol_rec"/>
</dbReference>
<dbReference type="GO" id="GO:0099095">
    <property type="term" value="F:ligand-gated monoatomic anion channel activity"/>
    <property type="evidence" value="ECO:0007669"/>
    <property type="project" value="UniProtKB-ARBA"/>
</dbReference>
<dbReference type="GO" id="GO:0005230">
    <property type="term" value="F:extracellular ligand-gated monoatomic ion channel activity"/>
    <property type="evidence" value="ECO:0007669"/>
    <property type="project" value="InterPro"/>
</dbReference>
<dbReference type="AlphaFoldDB" id="A0A3R7QT76"/>
<dbReference type="InterPro" id="IPR006201">
    <property type="entry name" value="Neur_channel"/>
</dbReference>
<keyword evidence="8" id="KW-0812">Transmembrane</keyword>
<feature type="transmembrane region" description="Helical" evidence="8">
    <location>
        <begin position="128"/>
        <end position="152"/>
    </location>
</feature>
<dbReference type="SUPFAM" id="SSF90112">
    <property type="entry name" value="Neurotransmitter-gated ion-channel transmembrane pore"/>
    <property type="match status" value="1"/>
</dbReference>
<reference evidence="10 11" key="1">
    <citation type="submission" date="2018-04" db="EMBL/GenBank/DDBJ databases">
        <authorList>
            <person name="Zhang X."/>
            <person name="Yuan J."/>
            <person name="Li F."/>
            <person name="Xiang J."/>
        </authorList>
    </citation>
    <scope>NUCLEOTIDE SEQUENCE [LARGE SCALE GENOMIC DNA]</scope>
    <source>
        <tissue evidence="10">Muscle</tissue>
    </source>
</reference>
<dbReference type="OrthoDB" id="6378956at2759"/>
<feature type="transmembrane region" description="Helical" evidence="8">
    <location>
        <begin position="159"/>
        <end position="178"/>
    </location>
</feature>
<keyword evidence="3" id="KW-0813">Transport</keyword>
<dbReference type="Gene3D" id="2.70.170.10">
    <property type="entry name" value="Neurotransmitter-gated ion-channel ligand-binding domain"/>
    <property type="match status" value="1"/>
</dbReference>
<accession>A0A3R7QT76</accession>
<reference evidence="10 11" key="2">
    <citation type="submission" date="2019-01" db="EMBL/GenBank/DDBJ databases">
        <title>The decoding of complex shrimp genome reveals the adaptation for benthos swimmer, frequently molting mechanism and breeding impact on genome.</title>
        <authorList>
            <person name="Sun Y."/>
            <person name="Gao Y."/>
            <person name="Yu Y."/>
        </authorList>
    </citation>
    <scope>NUCLEOTIDE SEQUENCE [LARGE SCALE GENOMIC DNA]</scope>
    <source>
        <tissue evidence="10">Muscle</tissue>
    </source>
</reference>
<dbReference type="Proteomes" id="UP000283509">
    <property type="component" value="Unassembled WGS sequence"/>
</dbReference>
<dbReference type="GO" id="GO:0005886">
    <property type="term" value="C:plasma membrane"/>
    <property type="evidence" value="ECO:0007669"/>
    <property type="project" value="UniProtKB-SubCell"/>
</dbReference>
<dbReference type="InterPro" id="IPR018000">
    <property type="entry name" value="Neurotransmitter_ion_chnl_CS"/>
</dbReference>
<dbReference type="InterPro" id="IPR006029">
    <property type="entry name" value="Neurotrans-gated_channel_TM"/>
</dbReference>
<comment type="subcellular location">
    <subcellularLocation>
        <location evidence="2">Cell membrane</location>
    </subcellularLocation>
    <subcellularLocation>
        <location evidence="1">Membrane</location>
        <topology evidence="1">Multi-pass membrane protein</topology>
    </subcellularLocation>
</comment>
<dbReference type="SUPFAM" id="SSF63712">
    <property type="entry name" value="Nicotinic receptor ligand binding domain-like"/>
    <property type="match status" value="1"/>
</dbReference>
<evidence type="ECO:0000256" key="8">
    <source>
        <dbReference type="SAM" id="Phobius"/>
    </source>
</evidence>
<organism evidence="10 11">
    <name type="scientific">Penaeus vannamei</name>
    <name type="common">Whiteleg shrimp</name>
    <name type="synonym">Litopenaeus vannamei</name>
    <dbReference type="NCBI Taxonomy" id="6689"/>
    <lineage>
        <taxon>Eukaryota</taxon>
        <taxon>Metazoa</taxon>
        <taxon>Ecdysozoa</taxon>
        <taxon>Arthropoda</taxon>
        <taxon>Crustacea</taxon>
        <taxon>Multicrustacea</taxon>
        <taxon>Malacostraca</taxon>
        <taxon>Eumalacostraca</taxon>
        <taxon>Eucarida</taxon>
        <taxon>Decapoda</taxon>
        <taxon>Dendrobranchiata</taxon>
        <taxon>Penaeoidea</taxon>
        <taxon>Penaeidae</taxon>
        <taxon>Penaeus</taxon>
    </lineage>
</organism>
<comment type="caution">
    <text evidence="10">The sequence shown here is derived from an EMBL/GenBank/DDBJ whole genome shotgun (WGS) entry which is preliminary data.</text>
</comment>
<evidence type="ECO:0000256" key="1">
    <source>
        <dbReference type="ARBA" id="ARBA00004141"/>
    </source>
</evidence>
<evidence type="ECO:0000256" key="3">
    <source>
        <dbReference type="ARBA" id="ARBA00022448"/>
    </source>
</evidence>
<feature type="domain" description="Neurotransmitter-gated ion-channel transmembrane" evidence="9">
    <location>
        <begin position="136"/>
        <end position="240"/>
    </location>
</feature>
<dbReference type="PROSITE" id="PS00236">
    <property type="entry name" value="NEUROTR_ION_CHANNEL"/>
    <property type="match status" value="1"/>
</dbReference>
<proteinExistence type="predicted"/>
<keyword evidence="8" id="KW-1133">Transmembrane helix</keyword>
<name>A0A3R7QT76_PENVA</name>
<keyword evidence="4" id="KW-1003">Cell membrane</keyword>
<evidence type="ECO:0000256" key="2">
    <source>
        <dbReference type="ARBA" id="ARBA00004236"/>
    </source>
</evidence>
<dbReference type="PRINTS" id="PR00253">
    <property type="entry name" value="GABAARECEPTR"/>
</dbReference>
<gene>
    <name evidence="10" type="ORF">C7M84_004102</name>
</gene>
<evidence type="ECO:0000256" key="4">
    <source>
        <dbReference type="ARBA" id="ARBA00022475"/>
    </source>
</evidence>
<keyword evidence="5" id="KW-0406">Ion transport</keyword>
<dbReference type="EMBL" id="QCYY01001546">
    <property type="protein sequence ID" value="ROT77245.1"/>
    <property type="molecule type" value="Genomic_DNA"/>
</dbReference>
<evidence type="ECO:0000256" key="6">
    <source>
        <dbReference type="ARBA" id="ARBA00023136"/>
    </source>
</evidence>
<feature type="transmembrane region" description="Helical" evidence="8">
    <location>
        <begin position="190"/>
        <end position="213"/>
    </location>
</feature>